<evidence type="ECO:0000256" key="2">
    <source>
        <dbReference type="SAM" id="Phobius"/>
    </source>
</evidence>
<accession>A0A1E7EP41</accession>
<dbReference type="KEGG" id="fcy:FRACYDRAFT_250743"/>
<reference evidence="3 4" key="1">
    <citation type="submission" date="2016-09" db="EMBL/GenBank/DDBJ databases">
        <title>Extensive genetic diversity and differential bi-allelic expression allows diatom success in the polar Southern Ocean.</title>
        <authorList>
            <consortium name="DOE Joint Genome Institute"/>
            <person name="Mock T."/>
            <person name="Otillar R.P."/>
            <person name="Strauss J."/>
            <person name="Dupont C."/>
            <person name="Frickenhaus S."/>
            <person name="Maumus F."/>
            <person name="Mcmullan M."/>
            <person name="Sanges R."/>
            <person name="Schmutz J."/>
            <person name="Toseland A."/>
            <person name="Valas R."/>
            <person name="Veluchamy A."/>
            <person name="Ward B.J."/>
            <person name="Allen A."/>
            <person name="Barry K."/>
            <person name="Falciatore A."/>
            <person name="Ferrante M."/>
            <person name="Fortunato A.E."/>
            <person name="Gloeckner G."/>
            <person name="Gruber A."/>
            <person name="Hipkin R."/>
            <person name="Janech M."/>
            <person name="Kroth P."/>
            <person name="Leese F."/>
            <person name="Lindquist E."/>
            <person name="Lyon B.R."/>
            <person name="Martin J."/>
            <person name="Mayer C."/>
            <person name="Parker M."/>
            <person name="Quesneville H."/>
            <person name="Raymond J."/>
            <person name="Uhlig C."/>
            <person name="Valentin K.U."/>
            <person name="Worden A.Z."/>
            <person name="Armbrust E.V."/>
            <person name="Bowler C."/>
            <person name="Green B."/>
            <person name="Moulton V."/>
            <person name="Van Oosterhout C."/>
            <person name="Grigoriev I."/>
        </authorList>
    </citation>
    <scope>NUCLEOTIDE SEQUENCE [LARGE SCALE GENOMIC DNA]</scope>
    <source>
        <strain evidence="3 4">CCMP1102</strain>
    </source>
</reference>
<evidence type="ECO:0000313" key="4">
    <source>
        <dbReference type="Proteomes" id="UP000095751"/>
    </source>
</evidence>
<feature type="transmembrane region" description="Helical" evidence="2">
    <location>
        <begin position="1053"/>
        <end position="1074"/>
    </location>
</feature>
<gene>
    <name evidence="3" type="ORF">FRACYDRAFT_250743</name>
</gene>
<protein>
    <submittedName>
        <fullName evidence="3">Uncharacterized protein</fullName>
    </submittedName>
</protein>
<keyword evidence="4" id="KW-1185">Reference proteome</keyword>
<dbReference type="InParanoid" id="A0A1E7EP41"/>
<feature type="compositionally biased region" description="Polar residues" evidence="1">
    <location>
        <begin position="823"/>
        <end position="834"/>
    </location>
</feature>
<dbReference type="Proteomes" id="UP000095751">
    <property type="component" value="Unassembled WGS sequence"/>
</dbReference>
<dbReference type="AlphaFoldDB" id="A0A1E7EP41"/>
<feature type="region of interest" description="Disordered" evidence="1">
    <location>
        <begin position="823"/>
        <end position="844"/>
    </location>
</feature>
<dbReference type="EMBL" id="KV784384">
    <property type="protein sequence ID" value="OEU07720.1"/>
    <property type="molecule type" value="Genomic_DNA"/>
</dbReference>
<organism evidence="3 4">
    <name type="scientific">Fragilariopsis cylindrus CCMP1102</name>
    <dbReference type="NCBI Taxonomy" id="635003"/>
    <lineage>
        <taxon>Eukaryota</taxon>
        <taxon>Sar</taxon>
        <taxon>Stramenopiles</taxon>
        <taxon>Ochrophyta</taxon>
        <taxon>Bacillariophyta</taxon>
        <taxon>Bacillariophyceae</taxon>
        <taxon>Bacillariophycidae</taxon>
        <taxon>Bacillariales</taxon>
        <taxon>Bacillariaceae</taxon>
        <taxon>Fragilariopsis</taxon>
    </lineage>
</organism>
<keyword evidence="2" id="KW-0812">Transmembrane</keyword>
<sequence length="1136" mass="130400">MVTSTDNDDNATRNSSNHEVVMIHYTPSRPPPLPEPPPWFHFDASIDGDSISILIFLFRLVYRVDRKYCVHDQIIGTFDGNNYDNNTIAITQQVVLYCYQDKNVWYDNNSNIHLTEDNGNFSMLARQKNNDVDTTSIANTQSALYQAKCKIIRPFYLMYDNDNDDDIHVTHDERMKYDDNTSTTIATMQLVVVLNQHASNETRGDNGGNDTLNINVLVVLFQIKYKRNWPTITINGELNWLFRSAYRIDRMYQIDKILSLIVLLPQPGPPQVQVMNKLLLLLLQVQVMIQVMYQNDTLFRTIYQGIDHATGIFEYVLSSDDDSDTSIDGDLISILIFLFRLVYRPWFHSNTSIYGELILSATTVQRTLSNNIPISLFRLAYRVDITFRIDTIDDTITGDINMYSNYFPDENSIILFDDMKVNNNDDGNDTSKDNNRDKDDTIIMSQIVVLCQDVHEDQNTIATMQLVVFHLAVHDNNNDNIASMQLLFPHQDNNVLPSDDRYEYATTSTEDDRNKILYGGYYLVDNTKLSTSINGEKYTGQSKYKDDHIKCPVITTEEITTEEITTENSISNDNTTEDLIIISSLDRNKILNGEYYFVLSTDALTNTTEELANPTEDLITIISSLDRNKILNGEYYFVLSKDALTNNIGDQNGSIMAMIDILLYQDVHDDRCGYSTTTIVTIAIIQLVLYQDKYVVQNIDSILIHPLDFIKNNGNRWYNNHPFDFIKNNGNRWYNNNNNNNDIIDSTLIHSFDFIKDDGYFSTSINGEKYISKYTSQSKYKDNYIKCQAPANATAARIRRMKLTPTTEDSSSTDNFPYRMKLTATTEDSSSTNNKTEDTDSMNRTENLIDSLDMDTTKDMDTIKDINIKTYMIKESISSKEDKNNLYNDSRKNGEEKRLEEKYQSRALRSEGQYKDEVYNAEEGMFQEPWIKNNDYDNNNIMLNDNDYCNSTMRENGEQTTCYSNQDSYMIQFCHNVIAIDSKDDGDMIATDASLRLGHSKEKIDINETTALIRTTRTSIDDETTTLIITIQNGEKNNQLDYDMVTVLIYDQAISIIPVQLCLCILLIVTLRLLSQSMGSVKIHKAQVKRASQLNQASQMRARLESGLVNQTSHESFGFAHPLFGSFFYVRSRIPL</sequence>
<keyword evidence="2" id="KW-1133">Transmembrane helix</keyword>
<evidence type="ECO:0000313" key="3">
    <source>
        <dbReference type="EMBL" id="OEU07720.1"/>
    </source>
</evidence>
<proteinExistence type="predicted"/>
<keyword evidence="2" id="KW-0472">Membrane</keyword>
<evidence type="ECO:0000256" key="1">
    <source>
        <dbReference type="SAM" id="MobiDB-lite"/>
    </source>
</evidence>
<name>A0A1E7EP41_9STRA</name>